<proteinExistence type="predicted"/>
<evidence type="ECO:0000313" key="8">
    <source>
        <dbReference type="Proteomes" id="UP000095300"/>
    </source>
</evidence>
<evidence type="ECO:0000256" key="3">
    <source>
        <dbReference type="PROSITE-ProRule" id="PRU00267"/>
    </source>
</evidence>
<feature type="region of interest" description="Disordered" evidence="5">
    <location>
        <begin position="18"/>
        <end position="190"/>
    </location>
</feature>
<organism evidence="7 8">
    <name type="scientific">Stomoxys calcitrans</name>
    <name type="common">Stable fly</name>
    <name type="synonym">Conops calcitrans</name>
    <dbReference type="NCBI Taxonomy" id="35570"/>
    <lineage>
        <taxon>Eukaryota</taxon>
        <taxon>Metazoa</taxon>
        <taxon>Ecdysozoa</taxon>
        <taxon>Arthropoda</taxon>
        <taxon>Hexapoda</taxon>
        <taxon>Insecta</taxon>
        <taxon>Pterygota</taxon>
        <taxon>Neoptera</taxon>
        <taxon>Endopterygota</taxon>
        <taxon>Diptera</taxon>
        <taxon>Brachycera</taxon>
        <taxon>Muscomorpha</taxon>
        <taxon>Muscoidea</taxon>
        <taxon>Muscidae</taxon>
        <taxon>Stomoxys</taxon>
    </lineage>
</organism>
<feature type="compositionally biased region" description="Low complexity" evidence="5">
    <location>
        <begin position="318"/>
        <end position="329"/>
    </location>
</feature>
<feature type="DNA-binding region" description="HMG box" evidence="3">
    <location>
        <begin position="190"/>
        <end position="258"/>
    </location>
</feature>
<dbReference type="InterPro" id="IPR036910">
    <property type="entry name" value="HMG_box_dom_sf"/>
</dbReference>
<feature type="compositionally biased region" description="Basic and acidic residues" evidence="5">
    <location>
        <begin position="292"/>
        <end position="315"/>
    </location>
</feature>
<gene>
    <name evidence="7" type="primary">106086548</name>
</gene>
<feature type="coiled-coil region" evidence="4">
    <location>
        <begin position="402"/>
        <end position="467"/>
    </location>
</feature>
<feature type="compositionally biased region" description="Low complexity" evidence="5">
    <location>
        <begin position="279"/>
        <end position="289"/>
    </location>
</feature>
<dbReference type="GO" id="GO:0005634">
    <property type="term" value="C:nucleus"/>
    <property type="evidence" value="ECO:0007669"/>
    <property type="project" value="UniProtKB-UniRule"/>
</dbReference>
<keyword evidence="1 3" id="KW-0238">DNA-binding</keyword>
<evidence type="ECO:0000259" key="6">
    <source>
        <dbReference type="PROSITE" id="PS50118"/>
    </source>
</evidence>
<dbReference type="STRING" id="35570.A0A1I8QBC1"/>
<dbReference type="InterPro" id="IPR009071">
    <property type="entry name" value="HMG_box_dom"/>
</dbReference>
<feature type="compositionally biased region" description="Low complexity" evidence="5">
    <location>
        <begin position="351"/>
        <end position="373"/>
    </location>
</feature>
<dbReference type="SUPFAM" id="SSF47095">
    <property type="entry name" value="HMG-box"/>
    <property type="match status" value="1"/>
</dbReference>
<keyword evidence="2 3" id="KW-0539">Nucleus</keyword>
<feature type="domain" description="HMG box" evidence="6">
    <location>
        <begin position="190"/>
        <end position="258"/>
    </location>
</feature>
<dbReference type="GO" id="GO:0010468">
    <property type="term" value="P:regulation of gene expression"/>
    <property type="evidence" value="ECO:0007669"/>
    <property type="project" value="TreeGrafter"/>
</dbReference>
<protein>
    <recommendedName>
        <fullName evidence="6">HMG box domain-containing protein</fullName>
    </recommendedName>
</protein>
<dbReference type="AlphaFoldDB" id="A0A1I8QBC1"/>
<dbReference type="PANTHER" id="PTHR46040:SF3">
    <property type="entry name" value="HIGH MOBILITY GROUP PROTEIN 2"/>
    <property type="match status" value="1"/>
</dbReference>
<dbReference type="PROSITE" id="PS50118">
    <property type="entry name" value="HMG_BOX_2"/>
    <property type="match status" value="1"/>
</dbReference>
<feature type="region of interest" description="Disordered" evidence="5">
    <location>
        <begin position="261"/>
        <end position="373"/>
    </location>
</feature>
<feature type="compositionally biased region" description="Polar residues" evidence="5">
    <location>
        <begin position="130"/>
        <end position="142"/>
    </location>
</feature>
<feature type="compositionally biased region" description="Acidic residues" evidence="5">
    <location>
        <begin position="81"/>
        <end position="99"/>
    </location>
</feature>
<name>A0A1I8QBC1_STOCA</name>
<dbReference type="GO" id="GO:0003677">
    <property type="term" value="F:DNA binding"/>
    <property type="evidence" value="ECO:0007669"/>
    <property type="project" value="UniProtKB-UniRule"/>
</dbReference>
<evidence type="ECO:0000256" key="4">
    <source>
        <dbReference type="SAM" id="Coils"/>
    </source>
</evidence>
<dbReference type="InterPro" id="IPR051965">
    <property type="entry name" value="ChromReg_NeuronalGeneExpr"/>
</dbReference>
<keyword evidence="8" id="KW-1185">Reference proteome</keyword>
<reference evidence="7" key="1">
    <citation type="submission" date="2020-05" db="UniProtKB">
        <authorList>
            <consortium name="EnsemblMetazoa"/>
        </authorList>
    </citation>
    <scope>IDENTIFICATION</scope>
    <source>
        <strain evidence="7">USDA</strain>
    </source>
</reference>
<accession>A0A1I8QBC1</accession>
<evidence type="ECO:0000256" key="2">
    <source>
        <dbReference type="ARBA" id="ARBA00023242"/>
    </source>
</evidence>
<dbReference type="SMART" id="SM00398">
    <property type="entry name" value="HMG"/>
    <property type="match status" value="1"/>
</dbReference>
<evidence type="ECO:0000256" key="1">
    <source>
        <dbReference type="ARBA" id="ARBA00023125"/>
    </source>
</evidence>
<sequence>MEGPQEESIEQIRAEVNAIQQLPKDNEMKMPEETVTPKQQEPKIPAETTPKHIEVDEADDDEDYDDEEEKDNSQGQLVMDINEEEDDEVEDLEKDDIEPNDLSQKSEQIEKSTEKDDVPNAKQSEKGMMSGQTNDNGESIITLSDAEEDLSTKPGKVQKRKSVGASSAAGNPEERYPKLKRRKINAEGAPKMPLTGYIRYMNDRRESVRKDHPTKNSIEVTKVIAEEWQGLSSDVKGEYLKAAEVDKQRYVKELHTFLKSRPDILASELAKNKTRKNENNNTNATNTAKSIPKAEKVANDTTKAAKDALKEKPVVKESQNSSSNSSQNSEKLPQQTAEKPNKRKRTPTPPYSNATTSSTSSGNAASGPSTSAAAAATGSSYSHVTPAPGEIPIFTTEFLEHNKMYDMELRSLRKSKSDLEQQNFVLEKHVENMKCGVEKMQSENNDLQEKNRLLEVYLEKLKKKLAQALGALPLPSAPNGATVENIDKYMQDLYKMSTSNSHGPATLNKAKDIIRKLDLQIQL</sequence>
<dbReference type="PANTHER" id="PTHR46040">
    <property type="entry name" value="HIGH MOBILITY GROUP PROTEIN 2"/>
    <property type="match status" value="1"/>
</dbReference>
<evidence type="ECO:0000256" key="5">
    <source>
        <dbReference type="SAM" id="MobiDB-lite"/>
    </source>
</evidence>
<dbReference type="CDD" id="cd21980">
    <property type="entry name" value="HMG-box_HMG20"/>
    <property type="match status" value="1"/>
</dbReference>
<evidence type="ECO:0000313" key="7">
    <source>
        <dbReference type="EnsemblMetazoa" id="SCAU015608-PA"/>
    </source>
</evidence>
<dbReference type="Proteomes" id="UP000095300">
    <property type="component" value="Unassembled WGS sequence"/>
</dbReference>
<feature type="compositionally biased region" description="Acidic residues" evidence="5">
    <location>
        <begin position="56"/>
        <end position="70"/>
    </location>
</feature>
<dbReference type="EnsemblMetazoa" id="SCAU015608-RA">
    <property type="protein sequence ID" value="SCAU015608-PA"/>
    <property type="gene ID" value="SCAU015608"/>
</dbReference>
<dbReference type="VEuPathDB" id="VectorBase:SCAU015608"/>
<keyword evidence="4" id="KW-0175">Coiled coil</keyword>
<dbReference type="Pfam" id="PF00505">
    <property type="entry name" value="HMG_box"/>
    <property type="match status" value="1"/>
</dbReference>
<feature type="compositionally biased region" description="Basic and acidic residues" evidence="5">
    <location>
        <begin position="107"/>
        <end position="125"/>
    </location>
</feature>
<dbReference type="OrthoDB" id="3213154at2759"/>
<dbReference type="Gene3D" id="1.10.30.10">
    <property type="entry name" value="High mobility group box domain"/>
    <property type="match status" value="1"/>
</dbReference>